<sequence>MKFKHPSSTRVTILILQIVLEFIYFLMPPVVILVRIGGHFTFYEVQIARVLILPV</sequence>
<feature type="transmembrane region" description="Helical" evidence="1">
    <location>
        <begin position="12"/>
        <end position="34"/>
    </location>
</feature>
<evidence type="ECO:0000313" key="2">
    <source>
        <dbReference type="EMBL" id="JAH97179.1"/>
    </source>
</evidence>
<organism evidence="2">
    <name type="scientific">Anguilla anguilla</name>
    <name type="common">European freshwater eel</name>
    <name type="synonym">Muraena anguilla</name>
    <dbReference type="NCBI Taxonomy" id="7936"/>
    <lineage>
        <taxon>Eukaryota</taxon>
        <taxon>Metazoa</taxon>
        <taxon>Chordata</taxon>
        <taxon>Craniata</taxon>
        <taxon>Vertebrata</taxon>
        <taxon>Euteleostomi</taxon>
        <taxon>Actinopterygii</taxon>
        <taxon>Neopterygii</taxon>
        <taxon>Teleostei</taxon>
        <taxon>Anguilliformes</taxon>
        <taxon>Anguillidae</taxon>
        <taxon>Anguilla</taxon>
    </lineage>
</organism>
<keyword evidence="1" id="KW-1133">Transmembrane helix</keyword>
<proteinExistence type="predicted"/>
<name>A0A0E9X3K8_ANGAN</name>
<reference evidence="2" key="1">
    <citation type="submission" date="2014-11" db="EMBL/GenBank/DDBJ databases">
        <authorList>
            <person name="Amaro Gonzalez C."/>
        </authorList>
    </citation>
    <scope>NUCLEOTIDE SEQUENCE</scope>
</reference>
<protein>
    <submittedName>
        <fullName evidence="2">Uncharacterized protein</fullName>
    </submittedName>
</protein>
<accession>A0A0E9X3K8</accession>
<keyword evidence="1" id="KW-0812">Transmembrane</keyword>
<reference evidence="2" key="2">
    <citation type="journal article" date="2015" name="Fish Shellfish Immunol.">
        <title>Early steps in the European eel (Anguilla anguilla)-Vibrio vulnificus interaction in the gills: Role of the RtxA13 toxin.</title>
        <authorList>
            <person name="Callol A."/>
            <person name="Pajuelo D."/>
            <person name="Ebbesson L."/>
            <person name="Teles M."/>
            <person name="MacKenzie S."/>
            <person name="Amaro C."/>
        </authorList>
    </citation>
    <scope>NUCLEOTIDE SEQUENCE</scope>
</reference>
<dbReference type="EMBL" id="GBXM01011398">
    <property type="protein sequence ID" value="JAH97179.1"/>
    <property type="molecule type" value="Transcribed_RNA"/>
</dbReference>
<evidence type="ECO:0000256" key="1">
    <source>
        <dbReference type="SAM" id="Phobius"/>
    </source>
</evidence>
<keyword evidence="1" id="KW-0472">Membrane</keyword>
<dbReference type="AlphaFoldDB" id="A0A0E9X3K8"/>